<dbReference type="InterPro" id="IPR036388">
    <property type="entry name" value="WH-like_DNA-bd_sf"/>
</dbReference>
<dbReference type="InterPro" id="IPR000847">
    <property type="entry name" value="LysR_HTH_N"/>
</dbReference>
<dbReference type="FunFam" id="1.10.10.10:FF:000001">
    <property type="entry name" value="LysR family transcriptional regulator"/>
    <property type="match status" value="1"/>
</dbReference>
<dbReference type="PROSITE" id="PS50931">
    <property type="entry name" value="HTH_LYSR"/>
    <property type="match status" value="1"/>
</dbReference>
<dbReference type="GO" id="GO:0003677">
    <property type="term" value="F:DNA binding"/>
    <property type="evidence" value="ECO:0007669"/>
    <property type="project" value="UniProtKB-KW"/>
</dbReference>
<dbReference type="PRINTS" id="PR00039">
    <property type="entry name" value="HTHLYSR"/>
</dbReference>
<keyword evidence="2" id="KW-0805">Transcription regulation</keyword>
<dbReference type="InterPro" id="IPR036390">
    <property type="entry name" value="WH_DNA-bd_sf"/>
</dbReference>
<reference evidence="6 7" key="1">
    <citation type="submission" date="2020-08" db="EMBL/GenBank/DDBJ databases">
        <title>Sequencing the genomes of 1000 actinobacteria strains.</title>
        <authorList>
            <person name="Klenk H.-P."/>
        </authorList>
    </citation>
    <scope>NUCLEOTIDE SEQUENCE [LARGE SCALE GENOMIC DNA]</scope>
    <source>
        <strain evidence="6 7">DSM 44230</strain>
    </source>
</reference>
<evidence type="ECO:0000313" key="6">
    <source>
        <dbReference type="EMBL" id="MBB4674702.1"/>
    </source>
</evidence>
<dbReference type="SUPFAM" id="SSF46785">
    <property type="entry name" value="Winged helix' DNA-binding domain"/>
    <property type="match status" value="1"/>
</dbReference>
<feature type="domain" description="HTH lysR-type" evidence="5">
    <location>
        <begin position="1"/>
        <end position="56"/>
    </location>
</feature>
<keyword evidence="7" id="KW-1185">Reference proteome</keyword>
<dbReference type="RefSeq" id="WP_221489764.1">
    <property type="nucleotide sequence ID" value="NZ_BAAAUI010000024.1"/>
</dbReference>
<evidence type="ECO:0000256" key="4">
    <source>
        <dbReference type="ARBA" id="ARBA00023163"/>
    </source>
</evidence>
<name>A0A7W7C562_9PSEU</name>
<sequence length="291" mass="31442">MRDLRYFVAVAEELSFSAAAERLHVSQPALSKQIRLLERSLRSALLRRDRRSVALTAAGVALLPRAQRLLADWGDALGEVGRAAAGERMVLQIGVHSNLAPGLFERISARFAELLPGWRIGVHRSDWDDSSAGLRDGQVDLALVWLPVADQDRYAYRVLLAEPRWVALPADHPLTAETEVAFTDLLTEPFVALPEAAGPQREFWLAADARRDNPATVAAVANNLAEVFAAVAAGTGIALVASSTSESSTGGDVVFRPVPGIRPGRLAALWRLGEQRGAVNAFVRACREATE</sequence>
<dbReference type="GO" id="GO:0003700">
    <property type="term" value="F:DNA-binding transcription factor activity"/>
    <property type="evidence" value="ECO:0007669"/>
    <property type="project" value="InterPro"/>
</dbReference>
<dbReference type="InterPro" id="IPR005119">
    <property type="entry name" value="LysR_subst-bd"/>
</dbReference>
<dbReference type="CDD" id="cd08414">
    <property type="entry name" value="PBP2_LTTR_aromatics_like"/>
    <property type="match status" value="1"/>
</dbReference>
<dbReference type="EMBL" id="JACHMH010000001">
    <property type="protein sequence ID" value="MBB4674702.1"/>
    <property type="molecule type" value="Genomic_DNA"/>
</dbReference>
<accession>A0A7W7C562</accession>
<dbReference type="Gene3D" id="1.10.10.10">
    <property type="entry name" value="Winged helix-like DNA-binding domain superfamily/Winged helix DNA-binding domain"/>
    <property type="match status" value="1"/>
</dbReference>
<dbReference type="AlphaFoldDB" id="A0A7W7C562"/>
<dbReference type="SUPFAM" id="SSF53850">
    <property type="entry name" value="Periplasmic binding protein-like II"/>
    <property type="match status" value="1"/>
</dbReference>
<dbReference type="Pfam" id="PF00126">
    <property type="entry name" value="HTH_1"/>
    <property type="match status" value="1"/>
</dbReference>
<gene>
    <name evidence="6" type="ORF">HNR67_000820</name>
</gene>
<protein>
    <submittedName>
        <fullName evidence="6">DNA-binding transcriptional LysR family regulator</fullName>
    </submittedName>
</protein>
<proteinExistence type="inferred from homology"/>
<dbReference type="GO" id="GO:0032993">
    <property type="term" value="C:protein-DNA complex"/>
    <property type="evidence" value="ECO:0007669"/>
    <property type="project" value="TreeGrafter"/>
</dbReference>
<evidence type="ECO:0000256" key="3">
    <source>
        <dbReference type="ARBA" id="ARBA00023125"/>
    </source>
</evidence>
<comment type="similarity">
    <text evidence="1">Belongs to the LysR transcriptional regulatory family.</text>
</comment>
<dbReference type="Pfam" id="PF03466">
    <property type="entry name" value="LysR_substrate"/>
    <property type="match status" value="1"/>
</dbReference>
<dbReference type="PANTHER" id="PTHR30346:SF0">
    <property type="entry name" value="HCA OPERON TRANSCRIPTIONAL ACTIVATOR HCAR"/>
    <property type="match status" value="1"/>
</dbReference>
<organism evidence="6 7">
    <name type="scientific">Crossiella cryophila</name>
    <dbReference type="NCBI Taxonomy" id="43355"/>
    <lineage>
        <taxon>Bacteria</taxon>
        <taxon>Bacillati</taxon>
        <taxon>Actinomycetota</taxon>
        <taxon>Actinomycetes</taxon>
        <taxon>Pseudonocardiales</taxon>
        <taxon>Pseudonocardiaceae</taxon>
        <taxon>Crossiella</taxon>
    </lineage>
</organism>
<dbReference type="Gene3D" id="3.40.190.10">
    <property type="entry name" value="Periplasmic binding protein-like II"/>
    <property type="match status" value="2"/>
</dbReference>
<evidence type="ECO:0000313" key="7">
    <source>
        <dbReference type="Proteomes" id="UP000533598"/>
    </source>
</evidence>
<evidence type="ECO:0000256" key="2">
    <source>
        <dbReference type="ARBA" id="ARBA00023015"/>
    </source>
</evidence>
<evidence type="ECO:0000256" key="1">
    <source>
        <dbReference type="ARBA" id="ARBA00009437"/>
    </source>
</evidence>
<evidence type="ECO:0000259" key="5">
    <source>
        <dbReference type="PROSITE" id="PS50931"/>
    </source>
</evidence>
<keyword evidence="4" id="KW-0804">Transcription</keyword>
<dbReference type="PANTHER" id="PTHR30346">
    <property type="entry name" value="TRANSCRIPTIONAL DUAL REGULATOR HCAR-RELATED"/>
    <property type="match status" value="1"/>
</dbReference>
<dbReference type="Proteomes" id="UP000533598">
    <property type="component" value="Unassembled WGS sequence"/>
</dbReference>
<comment type="caution">
    <text evidence="6">The sequence shown here is derived from an EMBL/GenBank/DDBJ whole genome shotgun (WGS) entry which is preliminary data.</text>
</comment>
<keyword evidence="3 6" id="KW-0238">DNA-binding</keyword>